<name>A0A2H4SHI0_CORMI</name>
<accession>A0A2H4SHI0</accession>
<feature type="compositionally biased region" description="Polar residues" evidence="1">
    <location>
        <begin position="139"/>
        <end position="152"/>
    </location>
</feature>
<dbReference type="VEuPathDB" id="FungiDB:A9K55_006961"/>
<organism evidence="2 3">
    <name type="scientific">Cordyceps militaris</name>
    <name type="common">Caterpillar fungus</name>
    <name type="synonym">Clavaria militaris</name>
    <dbReference type="NCBI Taxonomy" id="73501"/>
    <lineage>
        <taxon>Eukaryota</taxon>
        <taxon>Fungi</taxon>
        <taxon>Dikarya</taxon>
        <taxon>Ascomycota</taxon>
        <taxon>Pezizomycotina</taxon>
        <taxon>Sordariomycetes</taxon>
        <taxon>Hypocreomycetidae</taxon>
        <taxon>Hypocreales</taxon>
        <taxon>Cordycipitaceae</taxon>
        <taxon>Cordyceps</taxon>
    </lineage>
</organism>
<feature type="region of interest" description="Disordered" evidence="1">
    <location>
        <begin position="70"/>
        <end position="153"/>
    </location>
</feature>
<dbReference type="VEuPathDB" id="FungiDB:CCM_08068"/>
<proteinExistence type="predicted"/>
<feature type="compositionally biased region" description="Basic and acidic residues" evidence="1">
    <location>
        <begin position="70"/>
        <end position="83"/>
    </location>
</feature>
<dbReference type="EMBL" id="CP023324">
    <property type="protein sequence ID" value="ATY62558.1"/>
    <property type="molecule type" value="Genomic_DNA"/>
</dbReference>
<dbReference type="Proteomes" id="UP000323067">
    <property type="component" value="Chromosome vii"/>
</dbReference>
<protein>
    <submittedName>
        <fullName evidence="2">Uncharacterized protein</fullName>
    </submittedName>
</protein>
<feature type="compositionally biased region" description="Basic and acidic residues" evidence="1">
    <location>
        <begin position="103"/>
        <end position="137"/>
    </location>
</feature>
<dbReference type="OrthoDB" id="4870102at2759"/>
<evidence type="ECO:0000256" key="1">
    <source>
        <dbReference type="SAM" id="MobiDB-lite"/>
    </source>
</evidence>
<gene>
    <name evidence="2" type="ORF">A9K55_006961</name>
</gene>
<evidence type="ECO:0000313" key="2">
    <source>
        <dbReference type="EMBL" id="ATY62558.1"/>
    </source>
</evidence>
<dbReference type="AlphaFoldDB" id="A0A2H4SHI0"/>
<feature type="region of interest" description="Disordered" evidence="1">
    <location>
        <begin position="1"/>
        <end position="31"/>
    </location>
</feature>
<reference evidence="2 3" key="1">
    <citation type="journal article" date="2017" name="BMC Genomics">
        <title>Chromosome level assembly and secondary metabolite potential of the parasitic fungus Cordyceps militaris.</title>
        <authorList>
            <person name="Kramer G.J."/>
            <person name="Nodwell J.R."/>
        </authorList>
    </citation>
    <scope>NUCLEOTIDE SEQUENCE [LARGE SCALE GENOMIC DNA]</scope>
    <source>
        <strain evidence="2 3">ATCC 34164</strain>
    </source>
</reference>
<evidence type="ECO:0000313" key="3">
    <source>
        <dbReference type="Proteomes" id="UP000323067"/>
    </source>
</evidence>
<sequence>MKASVAAKRAAPLERESAPPAKRAASSLSSSNWQQDIILAIAAKRAARPRPRRSYAEGVMLMAQEFLDDRLMPCDSPDDNKGDELDENDDTPLSLIFQGVNPEDGKLHHPEAQDGETKHGKAKVGETRDSETKDGKPSDPNSKNSNLRTRQISPDDFKIPRLRRCPFDINTMTIIGPVHPHKYRQVVHYPSKNTPDIDGGFDGYNWKVCFGDRGPFVLKVFWDQEPPEPWYYYALQRECQNVAVLQMMQAAFRLTDDVGPVIVQPHPSTWDVALNNMLAFSNEHRQRNAQAIAADAAFLDHKRQLTWMPRIRRCYGWTRITGTRLDKELPPEWHPRPVTLNHKLRELQRDLTYTALIYEYIPEAPNDEAALADSLAFFRDAGFAHTLTSLARNWKGNVLIDMSDLVAACGWNWDRWRLIPECILRAI</sequence>